<evidence type="ECO:0000313" key="3">
    <source>
        <dbReference type="Proteomes" id="UP000034680"/>
    </source>
</evidence>
<dbReference type="SUPFAM" id="SSF51735">
    <property type="entry name" value="NAD(P)-binding Rossmann-fold domains"/>
    <property type="match status" value="1"/>
</dbReference>
<proteinExistence type="predicted"/>
<comment type="caution">
    <text evidence="2">The sequence shown here is derived from an EMBL/GenBank/DDBJ whole genome shotgun (WGS) entry which is preliminary data.</text>
</comment>
<dbReference type="Gene3D" id="3.40.50.720">
    <property type="entry name" value="NAD(P)-binding Rossmann-like Domain"/>
    <property type="match status" value="1"/>
</dbReference>
<evidence type="ECO:0000259" key="1">
    <source>
        <dbReference type="Pfam" id="PF05368"/>
    </source>
</evidence>
<dbReference type="Pfam" id="PF05368">
    <property type="entry name" value="NmrA"/>
    <property type="match status" value="1"/>
</dbReference>
<accession>A0A0G2FTR2</accession>
<feature type="domain" description="NmrA-like" evidence="1">
    <location>
        <begin position="61"/>
        <end position="134"/>
    </location>
</feature>
<protein>
    <submittedName>
        <fullName evidence="2">Putative isoflavone reductase family protein</fullName>
    </submittedName>
</protein>
<keyword evidence="3" id="KW-1185">Reference proteome</keyword>
<dbReference type="InterPro" id="IPR008030">
    <property type="entry name" value="NmrA-like"/>
</dbReference>
<name>A0A0G2FTR2_9PEZI</name>
<sequence length="235" mass="26034">MFVRASSGSGRDVNKLAILDAAQRAHLPYTHIDVGWLYHNIIPALPSGRTADRVIPNINDRIPGDGSTRVALTCLDDVGLYVAHIIADPRTLNRKVLAYTEVMSMNETCAIMEEVSGEKVEKVYKLPAFQVTADELAVITDMARQKLCEDPTDFMANGALIITEYLVSWGVRGDNTPETATYLGFLDFKELYPGICGQSLKSFFGDVLQGKATNPFQARHFYEDVLEGKVENPFK</sequence>
<reference evidence="2 3" key="2">
    <citation type="submission" date="2015-05" db="EMBL/GenBank/DDBJ databases">
        <authorList>
            <person name="Morales-Cruz A."/>
            <person name="Amrine K.C."/>
            <person name="Cantu D."/>
        </authorList>
    </citation>
    <scope>NUCLEOTIDE SEQUENCE [LARGE SCALE GENOMIC DNA]</scope>
    <source>
        <strain evidence="2">DA912</strain>
    </source>
</reference>
<dbReference type="STRING" id="1214573.A0A0G2FTR2"/>
<dbReference type="OrthoDB" id="419598at2759"/>
<dbReference type="Proteomes" id="UP000034680">
    <property type="component" value="Unassembled WGS sequence"/>
</dbReference>
<dbReference type="AlphaFoldDB" id="A0A0G2FTR2"/>
<dbReference type="EMBL" id="LCUC01000089">
    <property type="protein sequence ID" value="KKY37361.1"/>
    <property type="molecule type" value="Genomic_DNA"/>
</dbReference>
<organism evidence="2 3">
    <name type="scientific">Diaporthe ampelina</name>
    <dbReference type="NCBI Taxonomy" id="1214573"/>
    <lineage>
        <taxon>Eukaryota</taxon>
        <taxon>Fungi</taxon>
        <taxon>Dikarya</taxon>
        <taxon>Ascomycota</taxon>
        <taxon>Pezizomycotina</taxon>
        <taxon>Sordariomycetes</taxon>
        <taxon>Sordariomycetidae</taxon>
        <taxon>Diaporthales</taxon>
        <taxon>Diaporthaceae</taxon>
        <taxon>Diaporthe</taxon>
    </lineage>
</organism>
<evidence type="ECO:0000313" key="2">
    <source>
        <dbReference type="EMBL" id="KKY37361.1"/>
    </source>
</evidence>
<gene>
    <name evidence="2" type="ORF">UCDDA912_g02634</name>
</gene>
<dbReference type="InterPro" id="IPR036291">
    <property type="entry name" value="NAD(P)-bd_dom_sf"/>
</dbReference>
<reference evidence="2 3" key="1">
    <citation type="submission" date="2015-05" db="EMBL/GenBank/DDBJ databases">
        <title>Distinctive expansion of gene families associated with plant cell wall degradation and secondary metabolism in the genomes of grapevine trunk pathogens.</title>
        <authorList>
            <person name="Lawrence D.P."/>
            <person name="Travadon R."/>
            <person name="Rolshausen P.E."/>
            <person name="Baumgartner K."/>
        </authorList>
    </citation>
    <scope>NUCLEOTIDE SEQUENCE [LARGE SCALE GENOMIC DNA]</scope>
    <source>
        <strain evidence="2">DA912</strain>
    </source>
</reference>